<dbReference type="Pfam" id="PF12777">
    <property type="entry name" value="MT"/>
    <property type="match status" value="1"/>
</dbReference>
<dbReference type="Gene3D" id="3.10.490.20">
    <property type="match status" value="1"/>
</dbReference>
<dbReference type="Gene3D" id="1.20.140.100">
    <property type="entry name" value="Dynein heavy chain, N-terminal domain 2"/>
    <property type="match status" value="1"/>
</dbReference>
<dbReference type="FunFam" id="3.40.50.300:FF:001328">
    <property type="entry name" value="Dynein heavy chain 6, axonemal"/>
    <property type="match status" value="1"/>
</dbReference>
<dbReference type="InterPro" id="IPR043160">
    <property type="entry name" value="Dynein_C_barrel"/>
</dbReference>
<reference evidence="25" key="1">
    <citation type="journal article" date="2023" name="Mol. Biol. Evol.">
        <title>Third-Generation Sequencing Reveals the Adaptive Role of the Epigenome in Three Deep-Sea Polychaetes.</title>
        <authorList>
            <person name="Perez M."/>
            <person name="Aroh O."/>
            <person name="Sun Y."/>
            <person name="Lan Y."/>
            <person name="Juniper S.K."/>
            <person name="Young C.R."/>
            <person name="Angers B."/>
            <person name="Qian P.Y."/>
        </authorList>
    </citation>
    <scope>NUCLEOTIDE SEQUENCE</scope>
    <source>
        <strain evidence="25">P08H-3</strain>
    </source>
</reference>
<dbReference type="FunFam" id="1.20.920.30:FF:000002">
    <property type="entry name" value="Dynein axonemal heavy chain 3"/>
    <property type="match status" value="1"/>
</dbReference>
<evidence type="ECO:0000256" key="1">
    <source>
        <dbReference type="ARBA" id="ARBA00004230"/>
    </source>
</evidence>
<evidence type="ECO:0000256" key="10">
    <source>
        <dbReference type="ARBA" id="ARBA00022846"/>
    </source>
</evidence>
<dbReference type="FunFam" id="3.40.50.300:FF:000223">
    <property type="entry name" value="Dynein heavy chain 3, axonemal"/>
    <property type="match status" value="1"/>
</dbReference>
<dbReference type="FunFam" id="1.10.472.130:FF:000005">
    <property type="entry name" value="Dynein axonemal heavy chain 7"/>
    <property type="match status" value="1"/>
</dbReference>
<dbReference type="EMBL" id="JAODUP010000321">
    <property type="protein sequence ID" value="KAK2152701.1"/>
    <property type="molecule type" value="Genomic_DNA"/>
</dbReference>
<dbReference type="Gene3D" id="1.10.8.710">
    <property type="match status" value="1"/>
</dbReference>
<dbReference type="InterPro" id="IPR042219">
    <property type="entry name" value="AAA_lid_11_sf"/>
</dbReference>
<feature type="compositionally biased region" description="Basic and acidic residues" evidence="23">
    <location>
        <begin position="2032"/>
        <end position="2055"/>
    </location>
</feature>
<dbReference type="FunFam" id="3.10.490.20:FF:000001">
    <property type="entry name" value="dynein heavy chain 7, axonemal"/>
    <property type="match status" value="1"/>
</dbReference>
<dbReference type="InterPro" id="IPR027417">
    <property type="entry name" value="P-loop_NTPase"/>
</dbReference>
<dbReference type="GO" id="GO:0051959">
    <property type="term" value="F:dynein light intermediate chain binding"/>
    <property type="evidence" value="ECO:0007669"/>
    <property type="project" value="InterPro"/>
</dbReference>
<dbReference type="InterPro" id="IPR024317">
    <property type="entry name" value="Dynein_heavy_chain_D4_dom"/>
</dbReference>
<gene>
    <name evidence="25" type="ORF">LSH36_321g07092</name>
</gene>
<dbReference type="FunFam" id="1.20.58.1120:FF:000005">
    <property type="entry name" value="Dynein, axonemal, heavy chain 12"/>
    <property type="match status" value="1"/>
</dbReference>
<dbReference type="Gene3D" id="1.10.472.130">
    <property type="match status" value="1"/>
</dbReference>
<keyword evidence="10" id="KW-0282">Flagellum</keyword>
<dbReference type="FunFam" id="1.20.920.20:FF:000006">
    <property type="entry name" value="Dynein, axonemal, heavy chain 6"/>
    <property type="match status" value="1"/>
</dbReference>
<evidence type="ECO:0000256" key="18">
    <source>
        <dbReference type="ARBA" id="ARBA00062885"/>
    </source>
</evidence>
<dbReference type="SMART" id="SM00382">
    <property type="entry name" value="AAA"/>
    <property type="match status" value="2"/>
</dbReference>
<evidence type="ECO:0000256" key="13">
    <source>
        <dbReference type="ARBA" id="ARBA00023069"/>
    </source>
</evidence>
<keyword evidence="16" id="KW-0966">Cell projection</keyword>
<dbReference type="InterPro" id="IPR041658">
    <property type="entry name" value="AAA_lid_11"/>
</dbReference>
<keyword evidence="5" id="KW-0963">Cytoplasm</keyword>
<accession>A0AAD9JGR3</accession>
<dbReference type="InterPro" id="IPR041466">
    <property type="entry name" value="Dynein_AAA5_ext"/>
</dbReference>
<dbReference type="Gene3D" id="1.10.8.1220">
    <property type="match status" value="1"/>
</dbReference>
<dbReference type="PANTHER" id="PTHR22878">
    <property type="entry name" value="DYNEIN HEAVY CHAIN 6, AXONEMAL-LIKE-RELATED"/>
    <property type="match status" value="1"/>
</dbReference>
<dbReference type="FunFam" id="3.40.50.300:FF:002141">
    <property type="entry name" value="Dynein heavy chain"/>
    <property type="match status" value="1"/>
</dbReference>
<evidence type="ECO:0000256" key="2">
    <source>
        <dbReference type="ARBA" id="ARBA00004430"/>
    </source>
</evidence>
<dbReference type="FunFam" id="3.40.50.300:FF:005585">
    <property type="entry name" value="Predicted protein"/>
    <property type="match status" value="1"/>
</dbReference>
<dbReference type="Pfam" id="PF12781">
    <property type="entry name" value="AAA_9"/>
    <property type="match status" value="1"/>
</dbReference>
<feature type="domain" description="AAA+ ATPase" evidence="24">
    <location>
        <begin position="2087"/>
        <end position="2234"/>
    </location>
</feature>
<keyword evidence="7" id="KW-0677">Repeat</keyword>
<keyword evidence="14" id="KW-0505">Motor protein</keyword>
<evidence type="ECO:0000256" key="16">
    <source>
        <dbReference type="ARBA" id="ARBA00023273"/>
    </source>
</evidence>
<comment type="subunit">
    <text evidence="18">The dynein complex consists of at least two heavy chains and a number of intermediate and light chains.</text>
</comment>
<dbReference type="InterPro" id="IPR026983">
    <property type="entry name" value="DHC"/>
</dbReference>
<keyword evidence="8" id="KW-0547">Nucleotide-binding</keyword>
<keyword evidence="6" id="KW-0493">Microtubule</keyword>
<dbReference type="Gene3D" id="3.40.50.300">
    <property type="entry name" value="P-loop containing nucleotide triphosphate hydrolases"/>
    <property type="match status" value="5"/>
</dbReference>
<dbReference type="FunFam" id="1.10.8.710:FF:000004">
    <property type="entry name" value="Dynein axonemal heavy chain 6"/>
    <property type="match status" value="1"/>
</dbReference>
<evidence type="ECO:0000256" key="3">
    <source>
        <dbReference type="ARBA" id="ARBA00008887"/>
    </source>
</evidence>
<evidence type="ECO:0000256" key="5">
    <source>
        <dbReference type="ARBA" id="ARBA00022490"/>
    </source>
</evidence>
<evidence type="ECO:0000256" key="9">
    <source>
        <dbReference type="ARBA" id="ARBA00022840"/>
    </source>
</evidence>
<evidence type="ECO:0000256" key="21">
    <source>
        <dbReference type="ARBA" id="ARBA00082102"/>
    </source>
</evidence>
<comment type="similarity">
    <text evidence="3">Belongs to the dynein heavy chain family.</text>
</comment>
<dbReference type="GO" id="GO:0008569">
    <property type="term" value="F:minus-end-directed microtubule motor activity"/>
    <property type="evidence" value="ECO:0007669"/>
    <property type="project" value="InterPro"/>
</dbReference>
<dbReference type="FunFam" id="1.20.140.100:FF:000004">
    <property type="entry name" value="Dynein axonemal heavy chain 6"/>
    <property type="match status" value="1"/>
</dbReference>
<keyword evidence="12 22" id="KW-0175">Coiled coil</keyword>
<dbReference type="Pfam" id="PF12774">
    <property type="entry name" value="AAA_6"/>
    <property type="match status" value="1"/>
</dbReference>
<dbReference type="Pfam" id="PF12775">
    <property type="entry name" value="AAA_7"/>
    <property type="match status" value="1"/>
</dbReference>
<feature type="region of interest" description="Disordered" evidence="23">
    <location>
        <begin position="81"/>
        <end position="102"/>
    </location>
</feature>
<evidence type="ECO:0000259" key="24">
    <source>
        <dbReference type="SMART" id="SM00382"/>
    </source>
</evidence>
<evidence type="ECO:0000256" key="19">
    <source>
        <dbReference type="ARBA" id="ARBA00071816"/>
    </source>
</evidence>
<comment type="function">
    <text evidence="17">Force generating protein of respiratory cilia. Produces force towards the minus ends of microtubules. Dynein has ATPase activity; the force-producing power stroke is thought to occur on release of ADP. Involved in sperm motility; implicated in sperm flagellar assembly.</text>
</comment>
<evidence type="ECO:0000256" key="7">
    <source>
        <dbReference type="ARBA" id="ARBA00022737"/>
    </source>
</evidence>
<dbReference type="Pfam" id="PF08393">
    <property type="entry name" value="DHC_N2"/>
    <property type="match status" value="1"/>
</dbReference>
<dbReference type="Pfam" id="PF17857">
    <property type="entry name" value="AAA_lid_1"/>
    <property type="match status" value="1"/>
</dbReference>
<feature type="compositionally biased region" description="Acidic residues" evidence="23">
    <location>
        <begin position="1967"/>
        <end position="1979"/>
    </location>
</feature>
<dbReference type="Gene3D" id="1.10.8.720">
    <property type="entry name" value="Region D6 of dynein motor"/>
    <property type="match status" value="1"/>
</dbReference>
<comment type="subcellular location">
    <subcellularLocation>
        <location evidence="1">Cell projection</location>
        <location evidence="1">Cilium</location>
        <location evidence="1">Flagellum</location>
    </subcellularLocation>
    <subcellularLocation>
        <location evidence="2">Cytoplasm</location>
        <location evidence="2">Cytoskeleton</location>
        <location evidence="2">Cilium axoneme</location>
    </subcellularLocation>
</comment>
<keyword evidence="9" id="KW-0067">ATP-binding</keyword>
<evidence type="ECO:0000256" key="14">
    <source>
        <dbReference type="ARBA" id="ARBA00023175"/>
    </source>
</evidence>
<keyword evidence="15" id="KW-0206">Cytoskeleton</keyword>
<feature type="compositionally biased region" description="Polar residues" evidence="23">
    <location>
        <begin position="88"/>
        <end position="99"/>
    </location>
</feature>
<dbReference type="InterPro" id="IPR024743">
    <property type="entry name" value="Dynein_HC_stalk"/>
</dbReference>
<evidence type="ECO:0000313" key="26">
    <source>
        <dbReference type="Proteomes" id="UP001208570"/>
    </source>
</evidence>
<dbReference type="GO" id="GO:0005524">
    <property type="term" value="F:ATP binding"/>
    <property type="evidence" value="ECO:0007669"/>
    <property type="project" value="UniProtKB-KW"/>
</dbReference>
<dbReference type="Gene3D" id="1.20.1270.280">
    <property type="match status" value="1"/>
</dbReference>
<dbReference type="GO" id="GO:0003341">
    <property type="term" value="P:cilium movement"/>
    <property type="evidence" value="ECO:0007669"/>
    <property type="project" value="UniProtKB-ARBA"/>
</dbReference>
<dbReference type="InterPro" id="IPR004273">
    <property type="entry name" value="Dynein_heavy_D6_P-loop"/>
</dbReference>
<evidence type="ECO:0000256" key="4">
    <source>
        <dbReference type="ARBA" id="ARBA00011655"/>
    </source>
</evidence>
<dbReference type="Gene3D" id="6.10.140.1060">
    <property type="match status" value="1"/>
</dbReference>
<evidence type="ECO:0000256" key="23">
    <source>
        <dbReference type="SAM" id="MobiDB-lite"/>
    </source>
</evidence>
<dbReference type="Pfam" id="PF03028">
    <property type="entry name" value="Dynein_heavy"/>
    <property type="match status" value="1"/>
</dbReference>
<keyword evidence="13" id="KW-0969">Cilium</keyword>
<evidence type="ECO:0000256" key="8">
    <source>
        <dbReference type="ARBA" id="ARBA00022741"/>
    </source>
</evidence>
<dbReference type="FunFam" id="1.10.8.1220:FF:000001">
    <property type="entry name" value="Dynein axonemal heavy chain 5"/>
    <property type="match status" value="1"/>
</dbReference>
<dbReference type="Pfam" id="PF17852">
    <property type="entry name" value="Dynein_AAA_lid"/>
    <property type="match status" value="1"/>
</dbReference>
<dbReference type="InterPro" id="IPR013602">
    <property type="entry name" value="Dynein_heavy_linker"/>
</dbReference>
<evidence type="ECO:0000256" key="17">
    <source>
        <dbReference type="ARBA" id="ARBA00057074"/>
    </source>
</evidence>
<evidence type="ECO:0000256" key="22">
    <source>
        <dbReference type="SAM" id="Coils"/>
    </source>
</evidence>
<dbReference type="GO" id="GO:0045505">
    <property type="term" value="F:dynein intermediate chain binding"/>
    <property type="evidence" value="ECO:0007669"/>
    <property type="project" value="InterPro"/>
</dbReference>
<comment type="subunit">
    <text evidence="4">Consists of at least two heavy chains and a number of intermediate and light chains.</text>
</comment>
<evidence type="ECO:0000313" key="25">
    <source>
        <dbReference type="EMBL" id="KAK2152701.1"/>
    </source>
</evidence>
<feature type="coiled-coil region" evidence="22">
    <location>
        <begin position="2929"/>
        <end position="2994"/>
    </location>
</feature>
<dbReference type="PANTHER" id="PTHR22878:SF71">
    <property type="entry name" value="DYNEIN, AXONEMAL, HEAVY CHAIN 3"/>
    <property type="match status" value="1"/>
</dbReference>
<dbReference type="InterPro" id="IPR041589">
    <property type="entry name" value="DNAH3_AAA_lid_1"/>
</dbReference>
<keyword evidence="26" id="KW-1185">Reference proteome</keyword>
<keyword evidence="11" id="KW-0243">Dynein</keyword>
<dbReference type="Gene3D" id="1.20.58.1120">
    <property type="match status" value="1"/>
</dbReference>
<dbReference type="GO" id="GO:0031514">
    <property type="term" value="C:motile cilium"/>
    <property type="evidence" value="ECO:0007669"/>
    <property type="project" value="UniProtKB-SubCell"/>
</dbReference>
<dbReference type="Gene3D" id="3.20.180.20">
    <property type="entry name" value="Dynein heavy chain, N-terminal domain 2"/>
    <property type="match status" value="1"/>
</dbReference>
<dbReference type="GO" id="GO:0005874">
    <property type="term" value="C:microtubule"/>
    <property type="evidence" value="ECO:0007669"/>
    <property type="project" value="UniProtKB-KW"/>
</dbReference>
<dbReference type="FunFam" id="3.40.50.300:FF:000044">
    <property type="entry name" value="Dynein heavy chain 5, axonemal"/>
    <property type="match status" value="1"/>
</dbReference>
<dbReference type="InterPro" id="IPR043157">
    <property type="entry name" value="Dynein_AAA1S"/>
</dbReference>
<dbReference type="FunFam" id="1.20.1270.280:FF:000001">
    <property type="entry name" value="dynein heavy chain 7, axonemal"/>
    <property type="match status" value="1"/>
</dbReference>
<dbReference type="InterPro" id="IPR042228">
    <property type="entry name" value="Dynein_linker_3"/>
</dbReference>
<feature type="domain" description="AAA+ ATPase" evidence="24">
    <location>
        <begin position="1349"/>
        <end position="1488"/>
    </location>
</feature>
<dbReference type="FunFam" id="3.20.180.20:FF:000003">
    <property type="entry name" value="Dynein heavy chain 12, axonemal"/>
    <property type="match status" value="1"/>
</dbReference>
<feature type="coiled-coil region" evidence="22">
    <location>
        <begin position="733"/>
        <end position="760"/>
    </location>
</feature>
<dbReference type="FunFam" id="3.40.50.300:FF:000362">
    <property type="entry name" value="Dynein, axonemal, heavy chain 6"/>
    <property type="match status" value="1"/>
</dbReference>
<organism evidence="25 26">
    <name type="scientific">Paralvinella palmiformis</name>
    <dbReference type="NCBI Taxonomy" id="53620"/>
    <lineage>
        <taxon>Eukaryota</taxon>
        <taxon>Metazoa</taxon>
        <taxon>Spiralia</taxon>
        <taxon>Lophotrochozoa</taxon>
        <taxon>Annelida</taxon>
        <taxon>Polychaeta</taxon>
        <taxon>Sedentaria</taxon>
        <taxon>Canalipalpata</taxon>
        <taxon>Terebellida</taxon>
        <taxon>Terebelliformia</taxon>
        <taxon>Alvinellidae</taxon>
        <taxon>Paralvinella</taxon>
    </lineage>
</organism>
<dbReference type="Pfam" id="PF12780">
    <property type="entry name" value="AAA_8"/>
    <property type="match status" value="1"/>
</dbReference>
<dbReference type="InterPro" id="IPR042222">
    <property type="entry name" value="Dynein_2_N"/>
</dbReference>
<dbReference type="Pfam" id="PF18198">
    <property type="entry name" value="AAA_lid_11"/>
    <property type="match status" value="1"/>
</dbReference>
<name>A0AAD9JGR3_9ANNE</name>
<dbReference type="Gene3D" id="1.20.920.20">
    <property type="match status" value="1"/>
</dbReference>
<evidence type="ECO:0000256" key="6">
    <source>
        <dbReference type="ARBA" id="ARBA00022701"/>
    </source>
</evidence>
<feature type="region of interest" description="Disordered" evidence="23">
    <location>
        <begin position="1965"/>
        <end position="2056"/>
    </location>
</feature>
<sequence length="4147" mass="477186">MLCCYHIGLRISKNTKNTMSLERVRFLETPVQSCSQARSLPPLPSNDREPSYLYQVVLKHSQHPPIMKGTSWTQAAPFKEQKYHRTPSESIANNYTPTASDLKLKDLPKTRGYKNKSVPPKKSPKERMLSNRPQLKENTEVIQEVKLPPSRPLTPTEQLTIMKCIDQEKQPLGDPSPPDLERYYYYIERGIKREMVAPPETETIKKIKTLIPKEIVEDPKYNQSLSTLEEEVRMDFEFSVRKSIVDYVLKDPEEKARLHISWTPKQFPQRIIRAPVPWHDEYRQTKEYCQMHLFTTNQMMLTLQDIWHEEFINLRFVQKDALLDEDLPKLPGEFEALVKKQCWETHEILQKNWIPTCAKAFIEKTELWQHLVPQNDSDSTELVQEFFSAVASVMSNQLRGMVIASLAELLHFFQIHESGNDFGDTFDELQYVMKSVMVIKLHVEEPKPTFDPPFRECRDIILRCFSEIIESAAGLPRVECELFPDMRGQRLLLRSVKLEEALVTEYMDKAMEVFKANTIGPQKYLNTYQKYHDLLNNKAEQEVTSFLQEKHSLQGFKSSLEVKLAKMNEMYQWMGMKINSYQALKDEIALLRITVPLSMFCLDCTHVNEDLAARAQRLKERLVQYEVYENRELNRSICRRYDEMSERVNEIPDDTEGLVQLQDYLDECQEITVYKLKDEIDEAANRLMFLLDYATMPLEDIKLNTTVFHWPETIKTVFELSHTRILNRRDQVEEEVRKHVTAFEEKLAEYQKEIDSFKKKELEKGLEAINKEETLLQWQPTSFPQLQQMFQAKEPYDKLWNTLLNFTEKHEKWMKGSFQDLNAEEIDNEVTEMWRTVYKLTKTFNDQPGPRNVANLAKRNIDAFKEHLPLLNTICNPGIRDRHWQQMSDIVNMDIRPTPETSLEDMLSYGLTKNLEKLEEIGAAAAKEYSLEKALSKMKAEWKDMTFEFVPYRDSGISILSSIDDIQVLLDDHIIKAQTMRGSPFIKPFEQEMKEWEEKLVSMQDILDAWLKCQATWLYLEPIFSSEDIMAQMPEEGRKFGIVDSYWKDIMSEAVKDAHCLTATDQPGMLARLTEANVLLDEIQKGLNAYLEKKRLFFPRFFFLSNDELLEILSETKDPLRVQPHLKKCFEGIAKLEFTEQQEITGMISSENETVPFVSKIYPAKAKGMVEKWLIQVEDNMISSIRRKISEAIDGYKETPRGRWVIDWPGQVVLCVSSIFWTSEVSEAMKIDGGVQEYLLQCNKQISQIVELVRGKLESGARITLGALTVIDVHARDVVFSMAEKDIRSPNDFEWLSQLRYYWMKDDCYVHMITTELRYGYEYLGNTQRLVITPLTDRCYRTLMGALKLNLGGAPEGPAGTGKTETCKDLAKAVAKQCVVFNCSDGLDYKAMGKFFKGLAQAGAWACFDEFNRIELEVLSVVAQQIQCIQLAIKANVKTFMFEGSKLNLDPTCTMFITMNPGYAGRQELPDNLKVLFRTVAMMVPDYALIGEISLYSMGFVDARSLARKIVATYRLCSEQLSSQHHYDYGMRAVKSVLTAAGNLKLKQPDESESVLLLKAIMDVNLPKFLAQDVPLFEGIISDLFPGVQLPQPDFGVFYEALKDNIAKLKLQPVPWFIDKIVQVYEMILVRHGLMIVGEPMGGKTMAYEVLANALADLHTSGLMEEYKVIYRIINPKSMTMGQLYGQFDPVSHEWSDGVLANTFREYASSTSEDRKWILFDGPVDAVWIENMNTVLDDNKKLCLMSGEIIQMSNKMNLIFEPADLEQASPATVSRCGMIYLEPHQLGWKPFKESWMQHELPDTISDENREMVSDLFEWLIDPLLDFIKHECKMLIVSSPIHLVFTFMRLYRCLMDEIAYSGKEGHDELTASQLTLWLQGLFLFSLVWTVGGTITDDSRKKFDVFFRNLISGTDPNFPKPKTVRITKNNSFPERGTVYDFCFEKRASGQWLDWMDTIDKNAMTIAPDAQDDSDYDSDYSEFDGMGGGKKQLKQKQEISSVSDTNTERSSARLDTSMLECELEPTRSSPVRSSSRRDSQRKESQKQIQNKKEKENRGRIKYKNLKVSDLIIPTSETARQTYFLETYISHEVPMLFVGPTGTGKSAITNSYLISLPKESYIPNCVNFSARTSANQTQDIIMSKLDRRRKGVFGPPMGKRCIVFVDDLNMPAKEVYGAQPPIELLRQWMNHGHWYDRKDTSKLYLADVLFVGAMGPPGGGRNDISSRFTRHLQVVSIDDFDDNTMLRIFTAISDWHFNKGFESSFLRLGKIMVQATLQVYKETVEVFLPTPSKSHYVFNLRDFSRVIHGVLLLPASRMTENDKLIRLWIHEIYRVFYDRLIEESDRETFFSIVKNVCQNSFKLSIDKVLSHLTLSGHVEDDDIRLLFFGDYMNPDGEKIYDEVTDFKELTKIMEYYLEEYNMMSKSPMKLVMFKFAIEHISRVSRVLKQDNGHALLAGIGGSGRQSATKLAAFMADFDLFMIEITKNYTSIEWREDMKKLLMKAGTDGKPTVFLFADNQIKDESFMEDISMILNTGDVPNLYAADEKAEIIEKMQNVAKNEVSTVVQGRKVEATPLSMYNFFIERVKKNLHIVLAMSPIGDAFRNRLRMFPSLINCCTIDWFQAWPEDALQMVANKFLEDVDLDDDIRIETIKMCKYFHESVRKLSEKFYDILRRKNYVTPTSYLELILTFKKLLGQKRDEIMKLKQRYETGLDKLEFAASQVSTMQKELQDLQPELVETSKQTDKLMIKIEQETVEVEAKKEVVAADEAVANQAAADAQKIKDECETELAEAIPALESALAALNTLKPNDITEVRAMKHPPAIIKLVMESVCIMLGQSPERKNDASGKPFDDFWGPSLKLLNDIKFLNKLRSYDKDNINAAIIKKIRAKYIPDPEFHPDHVKNASRACEGLVKWVCAMEKYDRVAKVVAPKKKALAEAEGELEKQMTELNKKRAQLEEVTNRLQRLYDDFEDMQDKKKKLEQNIAMCEKKLDRAEKLIGGLGGEKDRWTNNAIELSSAYINITGDVLLSGAVVAYMGAFTVDFRQESTSEWHALCIEKKIPCSETFSLNATLGNPVQIRDWQIAGLPVDNFSIDNGIIVSNSRRWPLMIDPQGQANKWIKNMERNNKISVIKLTDTNYVRILENSITFGTPILLENVGEELDPILEPVLQRITFKQQGVDYIKLGDNVIEYSNDFRFYITTRLRNPHYLPEISVKVCLLNFMITPQGLEDQLLGIVAATEKPLLEEKKNQLILESAENKRQLKQIEDRILEVLSSSQGNILEDETAINILSSSKKLSAEISEKQQIASITEMEIDMTRNGYKPVAVHSSILFFCISDLANIEPMYQYSLNWFINLYLQSIRNSRASEELDERIEILNEYFTNSIYRNVCRSLFEKDKLLFSFLLCVGIRKGMGKLDDVVWRFLLTGGVGLENPYPNPAPEWLSEKSWAEIVRASKLQNLDGFMNHVTENIAQWKEMYDSTSPHEHRFPSPFDAVTGLDKMVILRTLRPDKMVPAVQEYIVENMGQQFIEPPTFDLVGSYEDSNCCAPLIFILSPGADPMNALMKFGEDKGFSGDRIQTISLGQGQGPIAAKMIDTAKVDGTWVVLQNCHLATSWMTALEKICEEEMRPESTHKNFRLWLTSYPSDQFPVSILQNGVKMTNEPPKGLRANLLRSYLNDPISDSEFFNSCKEASHRISHRWHKMLFGLCFFHAIVQERRTFGPLGWNIPYEFNESDLRISMRQMNMFLNQYDELPLEALSYLTGECNYGGRVTDDKDRRLLMSILSIFFTEKIVTEENYQLSASGIYYTPPEGSYQSYIDFIRSLPLNTNPEVFGLHDNADITKDNQETNQLFSNILLTLPRQTSSATGKSPAETVSELASDILGKLPPDYDMEQVIAKYPVTYNESMNTVLRQELIRYNKLIQIVRDTLINLQKAIKGLVVMSMDLEEVYNSMLVGKQPSVWAAKSYPSLKPLGSYVTDLLFRLKFFQDWIDNGTPSTFWVSGFYFTQSFFTGVSQNFARKYTIPIDHLGFEFEVMQEEKFISEKPEDGAYVYGLFLEGARWDREKMFLAESFPKILYDTIPVIWLKPGEVEKFEEKPIYDCPVYKTSARRGVLSTTGHSTNFVLWLQLPSDQIQTYWINRGVASLCQLDD</sequence>
<dbReference type="GO" id="GO:0005858">
    <property type="term" value="C:axonemal dynein complex"/>
    <property type="evidence" value="ECO:0007669"/>
    <property type="project" value="UniProtKB-ARBA"/>
</dbReference>
<dbReference type="Gene3D" id="1.20.920.30">
    <property type="match status" value="1"/>
</dbReference>
<dbReference type="Pfam" id="PF18199">
    <property type="entry name" value="Dynein_C"/>
    <property type="match status" value="1"/>
</dbReference>
<evidence type="ECO:0000256" key="15">
    <source>
        <dbReference type="ARBA" id="ARBA00023212"/>
    </source>
</evidence>
<dbReference type="InterPro" id="IPR035699">
    <property type="entry name" value="AAA_6"/>
</dbReference>
<dbReference type="Proteomes" id="UP001208570">
    <property type="component" value="Unassembled WGS sequence"/>
</dbReference>
<comment type="caution">
    <text evidence="25">The sequence shown here is derived from an EMBL/GenBank/DDBJ whole genome shotgun (WGS) entry which is preliminary data.</text>
</comment>
<dbReference type="Gene3D" id="1.10.287.2620">
    <property type="match status" value="1"/>
</dbReference>
<evidence type="ECO:0000256" key="12">
    <source>
        <dbReference type="ARBA" id="ARBA00023054"/>
    </source>
</evidence>
<dbReference type="FunFam" id="1.10.8.720:FF:000001">
    <property type="entry name" value="dynein heavy chain 7, axonemal"/>
    <property type="match status" value="1"/>
</dbReference>
<evidence type="ECO:0000256" key="20">
    <source>
        <dbReference type="ARBA" id="ARBA00078543"/>
    </source>
</evidence>
<dbReference type="FunFam" id="1.10.287.2620:FF:000002">
    <property type="entry name" value="Dynein heavy chain 2, axonemal"/>
    <property type="match status" value="1"/>
</dbReference>
<dbReference type="InterPro" id="IPR041228">
    <property type="entry name" value="Dynein_C"/>
</dbReference>
<evidence type="ECO:0000256" key="11">
    <source>
        <dbReference type="ARBA" id="ARBA00023017"/>
    </source>
</evidence>
<dbReference type="InterPro" id="IPR035706">
    <property type="entry name" value="AAA_9"/>
</dbReference>
<proteinExistence type="inferred from homology"/>
<protein>
    <recommendedName>
        <fullName evidence="19">Dynein axonemal heavy chain 7</fullName>
    </recommendedName>
    <alternativeName>
        <fullName evidence="21">Axonemal beta dynein heavy chain 7</fullName>
    </alternativeName>
    <alternativeName>
        <fullName evidence="20">Ciliary dynein heavy chain 7</fullName>
    </alternativeName>
</protein>
<dbReference type="SUPFAM" id="SSF52540">
    <property type="entry name" value="P-loop containing nucleoside triphosphate hydrolases"/>
    <property type="match status" value="4"/>
</dbReference>
<dbReference type="InterPro" id="IPR003593">
    <property type="entry name" value="AAA+_ATPase"/>
</dbReference>